<dbReference type="Proteomes" id="UP000789759">
    <property type="component" value="Unassembled WGS sequence"/>
</dbReference>
<dbReference type="OrthoDB" id="2426130at2759"/>
<reference evidence="2" key="1">
    <citation type="submission" date="2021-06" db="EMBL/GenBank/DDBJ databases">
        <authorList>
            <person name="Kallberg Y."/>
            <person name="Tangrot J."/>
            <person name="Rosling A."/>
        </authorList>
    </citation>
    <scope>NUCLEOTIDE SEQUENCE</scope>
    <source>
        <strain evidence="2">FL966</strain>
    </source>
</reference>
<sequence>PYYMAIVKNQLSASSASIPVLSVKLFFGDQEDKKKIVTILYLMAEICNKHVNNFKLEFALHLAGSGVTCNAINTLSSAGISVIHQTIYNYKKKNANEHSIRDNNLNDNDKQEDTKDDDSEEMIIDQLNRQETLELDLFHRINKIDNW</sequence>
<keyword evidence="3" id="KW-1185">Reference proteome</keyword>
<feature type="region of interest" description="Disordered" evidence="1">
    <location>
        <begin position="99"/>
        <end position="119"/>
    </location>
</feature>
<evidence type="ECO:0000313" key="2">
    <source>
        <dbReference type="EMBL" id="CAG8758891.1"/>
    </source>
</evidence>
<gene>
    <name evidence="2" type="ORF">CPELLU_LOCUS15176</name>
</gene>
<dbReference type="EMBL" id="CAJVQA010019392">
    <property type="protein sequence ID" value="CAG8758891.1"/>
    <property type="molecule type" value="Genomic_DNA"/>
</dbReference>
<evidence type="ECO:0000256" key="1">
    <source>
        <dbReference type="SAM" id="MobiDB-lite"/>
    </source>
</evidence>
<proteinExistence type="predicted"/>
<comment type="caution">
    <text evidence="2">The sequence shown here is derived from an EMBL/GenBank/DDBJ whole genome shotgun (WGS) entry which is preliminary data.</text>
</comment>
<name>A0A9N9J491_9GLOM</name>
<evidence type="ECO:0000313" key="3">
    <source>
        <dbReference type="Proteomes" id="UP000789759"/>
    </source>
</evidence>
<organism evidence="2 3">
    <name type="scientific">Cetraspora pellucida</name>
    <dbReference type="NCBI Taxonomy" id="1433469"/>
    <lineage>
        <taxon>Eukaryota</taxon>
        <taxon>Fungi</taxon>
        <taxon>Fungi incertae sedis</taxon>
        <taxon>Mucoromycota</taxon>
        <taxon>Glomeromycotina</taxon>
        <taxon>Glomeromycetes</taxon>
        <taxon>Diversisporales</taxon>
        <taxon>Gigasporaceae</taxon>
        <taxon>Cetraspora</taxon>
    </lineage>
</organism>
<feature type="non-terminal residue" evidence="2">
    <location>
        <position position="147"/>
    </location>
</feature>
<protein>
    <submittedName>
        <fullName evidence="2">8029_t:CDS:1</fullName>
    </submittedName>
</protein>
<accession>A0A9N9J491</accession>
<dbReference type="AlphaFoldDB" id="A0A9N9J491"/>